<dbReference type="AlphaFoldDB" id="A0A7M7NZD9"/>
<keyword evidence="3" id="KW-1185">Reference proteome</keyword>
<feature type="domain" description="Methyltransferase type 11" evidence="1">
    <location>
        <begin position="79"/>
        <end position="174"/>
    </location>
</feature>
<name>A0A7M7NZD9_STRPU</name>
<protein>
    <recommendedName>
        <fullName evidence="1">Methyltransferase type 11 domain-containing protein</fullName>
    </recommendedName>
</protein>
<reference evidence="3" key="1">
    <citation type="submission" date="2015-02" db="EMBL/GenBank/DDBJ databases">
        <title>Genome sequencing for Strongylocentrotus purpuratus.</title>
        <authorList>
            <person name="Murali S."/>
            <person name="Liu Y."/>
            <person name="Vee V."/>
            <person name="English A."/>
            <person name="Wang M."/>
            <person name="Skinner E."/>
            <person name="Han Y."/>
            <person name="Muzny D.M."/>
            <person name="Worley K.C."/>
            <person name="Gibbs R.A."/>
        </authorList>
    </citation>
    <scope>NUCLEOTIDE SEQUENCE</scope>
</reference>
<accession>A0A7M7NZD9</accession>
<dbReference type="Gene3D" id="3.40.50.150">
    <property type="entry name" value="Vaccinia Virus protein VP39"/>
    <property type="match status" value="1"/>
</dbReference>
<dbReference type="InterPro" id="IPR029063">
    <property type="entry name" value="SAM-dependent_MTases_sf"/>
</dbReference>
<proteinExistence type="predicted"/>
<dbReference type="InParanoid" id="A0A7M7NZD9"/>
<dbReference type="PANTHER" id="PTHR43591:SF101">
    <property type="entry name" value="METHYLTRANSFERASE-LIKE PROTEIN 27"/>
    <property type="match status" value="1"/>
</dbReference>
<evidence type="ECO:0000259" key="1">
    <source>
        <dbReference type="Pfam" id="PF08241"/>
    </source>
</evidence>
<dbReference type="GO" id="GO:0008757">
    <property type="term" value="F:S-adenosylmethionine-dependent methyltransferase activity"/>
    <property type="evidence" value="ECO:0007669"/>
    <property type="project" value="InterPro"/>
</dbReference>
<dbReference type="OrthoDB" id="3647at2759"/>
<dbReference type="Pfam" id="PF08241">
    <property type="entry name" value="Methyltransf_11"/>
    <property type="match status" value="1"/>
</dbReference>
<dbReference type="PANTHER" id="PTHR43591">
    <property type="entry name" value="METHYLTRANSFERASE"/>
    <property type="match status" value="1"/>
</dbReference>
<dbReference type="CDD" id="cd02440">
    <property type="entry name" value="AdoMet_MTases"/>
    <property type="match status" value="1"/>
</dbReference>
<dbReference type="Proteomes" id="UP000007110">
    <property type="component" value="Unassembled WGS sequence"/>
</dbReference>
<dbReference type="EnsemblMetazoa" id="XM_030987350">
    <property type="protein sequence ID" value="XP_030843210"/>
    <property type="gene ID" value="LOC100889570"/>
</dbReference>
<evidence type="ECO:0000313" key="3">
    <source>
        <dbReference type="Proteomes" id="UP000007110"/>
    </source>
</evidence>
<sequence>MADINRNYDGFASNKCDSQWKVNKVRALHTMRDHREVERVYDEFAEYFDELVTSLEYCGPFFTSRTVSRIESKTDAKMLDVACGTGLVGDELHKLGYTQIVGTDLSQSSLDVLARKGSYTKSVHANFGPSTPLDFDDGYFDVAMSCGSFLPMHLNEKCLPEMIRLVRKGGYIIITTRKYIFEGETGDMKLRPGLIKLTQEGALTKMAHEENLYEKDGDDHVTGITLVYQVI</sequence>
<dbReference type="SUPFAM" id="SSF53335">
    <property type="entry name" value="S-adenosyl-L-methionine-dependent methyltransferases"/>
    <property type="match status" value="1"/>
</dbReference>
<dbReference type="RefSeq" id="XP_030843210.1">
    <property type="nucleotide sequence ID" value="XM_030987350.1"/>
</dbReference>
<evidence type="ECO:0000313" key="2">
    <source>
        <dbReference type="EnsemblMetazoa" id="XP_030843210"/>
    </source>
</evidence>
<dbReference type="InterPro" id="IPR013216">
    <property type="entry name" value="Methyltransf_11"/>
</dbReference>
<organism evidence="2 3">
    <name type="scientific">Strongylocentrotus purpuratus</name>
    <name type="common">Purple sea urchin</name>
    <dbReference type="NCBI Taxonomy" id="7668"/>
    <lineage>
        <taxon>Eukaryota</taxon>
        <taxon>Metazoa</taxon>
        <taxon>Echinodermata</taxon>
        <taxon>Eleutherozoa</taxon>
        <taxon>Echinozoa</taxon>
        <taxon>Echinoidea</taxon>
        <taxon>Euechinoidea</taxon>
        <taxon>Echinacea</taxon>
        <taxon>Camarodonta</taxon>
        <taxon>Echinidea</taxon>
        <taxon>Strongylocentrotidae</taxon>
        <taxon>Strongylocentrotus</taxon>
    </lineage>
</organism>
<reference evidence="2" key="2">
    <citation type="submission" date="2021-01" db="UniProtKB">
        <authorList>
            <consortium name="EnsemblMetazoa"/>
        </authorList>
    </citation>
    <scope>IDENTIFICATION</scope>
</reference>
<dbReference type="GeneID" id="100889570"/>